<accession>A0ABS5BYU2</accession>
<reference evidence="1 2" key="1">
    <citation type="submission" date="2021-04" db="EMBL/GenBank/DDBJ databases">
        <authorList>
            <person name="Ivanova A."/>
        </authorList>
    </citation>
    <scope>NUCLEOTIDE SEQUENCE [LARGE SCALE GENOMIC DNA]</scope>
    <source>
        <strain evidence="1 2">G18</strain>
    </source>
</reference>
<dbReference type="EMBL" id="JAGKQQ010000001">
    <property type="protein sequence ID" value="MBP3958587.1"/>
    <property type="molecule type" value="Genomic_DNA"/>
</dbReference>
<gene>
    <name evidence="1" type="ORF">J8F10_25340</name>
</gene>
<keyword evidence="2" id="KW-1185">Reference proteome</keyword>
<organism evidence="1 2">
    <name type="scientific">Gemmata palustris</name>
    <dbReference type="NCBI Taxonomy" id="2822762"/>
    <lineage>
        <taxon>Bacteria</taxon>
        <taxon>Pseudomonadati</taxon>
        <taxon>Planctomycetota</taxon>
        <taxon>Planctomycetia</taxon>
        <taxon>Gemmatales</taxon>
        <taxon>Gemmataceae</taxon>
        <taxon>Gemmata</taxon>
    </lineage>
</organism>
<name>A0ABS5BYU2_9BACT</name>
<evidence type="ECO:0000313" key="1">
    <source>
        <dbReference type="EMBL" id="MBP3958587.1"/>
    </source>
</evidence>
<dbReference type="RefSeq" id="WP_210658707.1">
    <property type="nucleotide sequence ID" value="NZ_JAGKQQ010000001.1"/>
</dbReference>
<protein>
    <recommendedName>
        <fullName evidence="3">Type II toxin-antitoxin system RelE/ParE family toxin</fullName>
    </recommendedName>
</protein>
<evidence type="ECO:0000313" key="2">
    <source>
        <dbReference type="Proteomes" id="UP000676565"/>
    </source>
</evidence>
<comment type="caution">
    <text evidence="1">The sequence shown here is derived from an EMBL/GenBank/DDBJ whole genome shotgun (WGS) entry which is preliminary data.</text>
</comment>
<proteinExistence type="predicted"/>
<evidence type="ECO:0008006" key="3">
    <source>
        <dbReference type="Google" id="ProtNLM"/>
    </source>
</evidence>
<sequence length="85" mass="9352">MFAVIWRDSALDALADAFVQANTSTRDAIERAVIRFNNQLAADPNDLGESRSGAGRRIAYDSPCAIRFTVDTAGGTVRVTHFWTY</sequence>
<dbReference type="Proteomes" id="UP000676565">
    <property type="component" value="Unassembled WGS sequence"/>
</dbReference>